<feature type="signal peptide" evidence="13">
    <location>
        <begin position="1"/>
        <end position="24"/>
    </location>
</feature>
<dbReference type="PANTHER" id="PTHR32552">
    <property type="entry name" value="FERRICHROME IRON RECEPTOR-RELATED"/>
    <property type="match status" value="1"/>
</dbReference>
<dbReference type="SUPFAM" id="SSF56935">
    <property type="entry name" value="Porins"/>
    <property type="match status" value="1"/>
</dbReference>
<feature type="chain" id="PRO_5013655893" evidence="13">
    <location>
        <begin position="25"/>
        <end position="948"/>
    </location>
</feature>
<dbReference type="InterPro" id="IPR000531">
    <property type="entry name" value="Beta-barrel_TonB"/>
</dbReference>
<organism evidence="16 17">
    <name type="scientific">Caulobacter mirabilis</name>
    <dbReference type="NCBI Taxonomy" id="69666"/>
    <lineage>
        <taxon>Bacteria</taxon>
        <taxon>Pseudomonadati</taxon>
        <taxon>Pseudomonadota</taxon>
        <taxon>Alphaproteobacteria</taxon>
        <taxon>Caulobacterales</taxon>
        <taxon>Caulobacteraceae</taxon>
        <taxon>Caulobacter</taxon>
    </lineage>
</organism>
<comment type="similarity">
    <text evidence="11 12">Belongs to the TonB-dependent receptor family.</text>
</comment>
<sequence>MTGSLRLRSLLAASVSLVAVTAVAAPAFAQDTTVGEVVVTAQKREEAIQDVPIAVSAFSQDTLEKAKIDGGPNLVLAIPNVNFSKGNFTGYNFQIRGVGAKLVAGSGDAGTGIHLNNAPLTANNLFESDFFDVERVEVLRGPQGTLYGRNATGGVVNIITAKPTDDFTASLRGEVGNFGTKKVRGMVNIPLGDMFAVRLAGNVLQRDGFGKNLTTGNDVDDRDLWNTRITVGFNPTDTFNTTLMWDHFEEDDKRSRIGKQLCTKDPGPANIGGMNFLPGPAGVVQRGFFSQGCSPTPVNSAGILGTPNSQGTLGGLFGALFGFTTGDQYAGQMQDPDIRNIQSSFDPIYQAKTDIVQFNITWDLSDELQLTSLTGYSKNSLFTRQDYNRIVPNQSFNTTPNPVNALAAMGPAYTALYASLFPGGVINDPQLGPLNKFATADISSGDAKQWSQELRLQSNFDGPFNFNIGAIYIDYKNDGDYYVMGNTLTAAALVQNSLPPAATVTGCSTATPCAIDPNQTPNRSGRNYYDNTGAYHLKSRAAFGEVYWQLTDDIRITGGLRYTHDMKRQENRPVVLNSPGSGIPLSTAKPFLTADFKETTGRFNIDWKPDLSFTDDTLIYLSYSRGYKAGGMNPACSASVFSSCPSETFEPEFVDAWEIGAKNTLLGGAMVLNLTGFNYDYIGYQVSKIVNRTSVNENIDAKIRGVEFETVWSPIDGLRLNANIGYLKTEIENGETSIDVFNRTQGDPNLTLMKSSAASNCVLTTAGAQAVLGFSNGLAGPPPNPFALLQACTLATTVPAGTRLFPGGPLALGRNPFGQLVSDGYEVDLGGNSLPNSPEWTFSIGAQYTWTLFGDWDATIRADYYRQTESFSRIYNAATDKLDGWDNANATLTVTNSAAGWTFEAYVKNMMDETVLTDTYLTDDSSGLFRNGFYGEPRTYGVAVTKSF</sequence>
<evidence type="ECO:0000313" key="17">
    <source>
        <dbReference type="Proteomes" id="UP000228945"/>
    </source>
</evidence>
<evidence type="ECO:0000256" key="10">
    <source>
        <dbReference type="ARBA" id="ARBA00023237"/>
    </source>
</evidence>
<dbReference type="Gene3D" id="2.40.170.20">
    <property type="entry name" value="TonB-dependent receptor, beta-barrel domain"/>
    <property type="match status" value="3"/>
</dbReference>
<keyword evidence="13" id="KW-0732">Signal</keyword>
<feature type="domain" description="TonB-dependent receptor plug" evidence="15">
    <location>
        <begin position="48"/>
        <end position="155"/>
    </location>
</feature>
<evidence type="ECO:0000256" key="12">
    <source>
        <dbReference type="RuleBase" id="RU003357"/>
    </source>
</evidence>
<keyword evidence="5 11" id="KW-0812">Transmembrane</keyword>
<keyword evidence="6" id="KW-0408">Iron</keyword>
<evidence type="ECO:0000256" key="9">
    <source>
        <dbReference type="ARBA" id="ARBA00023136"/>
    </source>
</evidence>
<dbReference type="RefSeq" id="WP_099621172.1">
    <property type="nucleotide sequence ID" value="NZ_CP024201.1"/>
</dbReference>
<keyword evidence="3 11" id="KW-1134">Transmembrane beta strand</keyword>
<dbReference type="GO" id="GO:0006826">
    <property type="term" value="P:iron ion transport"/>
    <property type="evidence" value="ECO:0007669"/>
    <property type="project" value="UniProtKB-KW"/>
</dbReference>
<evidence type="ECO:0000256" key="11">
    <source>
        <dbReference type="PROSITE-ProRule" id="PRU01360"/>
    </source>
</evidence>
<dbReference type="OrthoDB" id="9760333at2"/>
<dbReference type="GO" id="GO:0009279">
    <property type="term" value="C:cell outer membrane"/>
    <property type="evidence" value="ECO:0007669"/>
    <property type="project" value="UniProtKB-SubCell"/>
</dbReference>
<dbReference type="KEGG" id="cmb:CSW64_05555"/>
<evidence type="ECO:0000256" key="7">
    <source>
        <dbReference type="ARBA" id="ARBA00023065"/>
    </source>
</evidence>
<evidence type="ECO:0000256" key="13">
    <source>
        <dbReference type="SAM" id="SignalP"/>
    </source>
</evidence>
<evidence type="ECO:0000313" key="16">
    <source>
        <dbReference type="EMBL" id="ATQ41915.1"/>
    </source>
</evidence>
<evidence type="ECO:0000259" key="14">
    <source>
        <dbReference type="Pfam" id="PF00593"/>
    </source>
</evidence>
<evidence type="ECO:0000259" key="15">
    <source>
        <dbReference type="Pfam" id="PF07715"/>
    </source>
</evidence>
<evidence type="ECO:0000256" key="3">
    <source>
        <dbReference type="ARBA" id="ARBA00022452"/>
    </source>
</evidence>
<dbReference type="Pfam" id="PF00593">
    <property type="entry name" value="TonB_dep_Rec_b-barrel"/>
    <property type="match status" value="1"/>
</dbReference>
<proteinExistence type="inferred from homology"/>
<dbReference type="AlphaFoldDB" id="A0A2D2AVA7"/>
<dbReference type="InterPro" id="IPR012910">
    <property type="entry name" value="Plug_dom"/>
</dbReference>
<dbReference type="Proteomes" id="UP000228945">
    <property type="component" value="Chromosome"/>
</dbReference>
<reference evidence="16 17" key="1">
    <citation type="submission" date="2017-10" db="EMBL/GenBank/DDBJ databases">
        <title>Genome sequence of Caulobacter mirabilis FWC38.</title>
        <authorList>
            <person name="Fiebig A."/>
            <person name="Crosson S."/>
        </authorList>
    </citation>
    <scope>NUCLEOTIDE SEQUENCE [LARGE SCALE GENOMIC DNA]</scope>
    <source>
        <strain evidence="16 17">FWC 38</strain>
    </source>
</reference>
<keyword evidence="16" id="KW-0675">Receptor</keyword>
<evidence type="ECO:0000256" key="1">
    <source>
        <dbReference type="ARBA" id="ARBA00004571"/>
    </source>
</evidence>
<keyword evidence="8 12" id="KW-0798">TonB box</keyword>
<dbReference type="Pfam" id="PF07715">
    <property type="entry name" value="Plug"/>
    <property type="match status" value="1"/>
</dbReference>
<evidence type="ECO:0000256" key="6">
    <source>
        <dbReference type="ARBA" id="ARBA00023004"/>
    </source>
</evidence>
<dbReference type="EMBL" id="CP024201">
    <property type="protein sequence ID" value="ATQ41915.1"/>
    <property type="molecule type" value="Genomic_DNA"/>
</dbReference>
<protein>
    <submittedName>
        <fullName evidence="16">TonB-dependent receptor</fullName>
    </submittedName>
</protein>
<keyword evidence="9 11" id="KW-0472">Membrane</keyword>
<evidence type="ECO:0000256" key="2">
    <source>
        <dbReference type="ARBA" id="ARBA00022448"/>
    </source>
</evidence>
<evidence type="ECO:0000256" key="8">
    <source>
        <dbReference type="ARBA" id="ARBA00023077"/>
    </source>
</evidence>
<keyword evidence="7" id="KW-0406">Ion transport</keyword>
<keyword evidence="10 11" id="KW-0998">Cell outer membrane</keyword>
<comment type="subcellular location">
    <subcellularLocation>
        <location evidence="1 11">Cell outer membrane</location>
        <topology evidence="1 11">Multi-pass membrane protein</topology>
    </subcellularLocation>
</comment>
<keyword evidence="17" id="KW-1185">Reference proteome</keyword>
<accession>A0A2D2AVA7</accession>
<evidence type="ECO:0000256" key="4">
    <source>
        <dbReference type="ARBA" id="ARBA00022496"/>
    </source>
</evidence>
<gene>
    <name evidence="16" type="ORF">CSW64_05555</name>
</gene>
<evidence type="ECO:0000256" key="5">
    <source>
        <dbReference type="ARBA" id="ARBA00022692"/>
    </source>
</evidence>
<dbReference type="InterPro" id="IPR039426">
    <property type="entry name" value="TonB-dep_rcpt-like"/>
</dbReference>
<dbReference type="PROSITE" id="PS52016">
    <property type="entry name" value="TONB_DEPENDENT_REC_3"/>
    <property type="match status" value="1"/>
</dbReference>
<feature type="domain" description="TonB-dependent receptor-like beta-barrel" evidence="14">
    <location>
        <begin position="318"/>
        <end position="735"/>
    </location>
</feature>
<keyword evidence="2 11" id="KW-0813">Transport</keyword>
<name>A0A2D2AVA7_9CAUL</name>
<dbReference type="PANTHER" id="PTHR32552:SF81">
    <property type="entry name" value="TONB-DEPENDENT OUTER MEMBRANE RECEPTOR"/>
    <property type="match status" value="1"/>
</dbReference>
<keyword evidence="4" id="KW-0410">Iron transport</keyword>
<dbReference type="InterPro" id="IPR036942">
    <property type="entry name" value="Beta-barrel_TonB_sf"/>
</dbReference>